<protein>
    <submittedName>
        <fullName evidence="2">Uncharacterized protein</fullName>
    </submittedName>
</protein>
<gene>
    <name evidence="2" type="ORF">S12H4_46230</name>
</gene>
<feature type="non-terminal residue" evidence="2">
    <location>
        <position position="1"/>
    </location>
</feature>
<keyword evidence="1" id="KW-1133">Transmembrane helix</keyword>
<evidence type="ECO:0000256" key="1">
    <source>
        <dbReference type="SAM" id="Phobius"/>
    </source>
</evidence>
<feature type="transmembrane region" description="Helical" evidence="1">
    <location>
        <begin position="37"/>
        <end position="57"/>
    </location>
</feature>
<name>X1VVY2_9ZZZZ</name>
<feature type="transmembrane region" description="Helical" evidence="1">
    <location>
        <begin position="63"/>
        <end position="79"/>
    </location>
</feature>
<keyword evidence="1" id="KW-0472">Membrane</keyword>
<reference evidence="2" key="1">
    <citation type="journal article" date="2014" name="Front. Microbiol.">
        <title>High frequency of phylogenetically diverse reductive dehalogenase-homologous genes in deep subseafloor sedimentary metagenomes.</title>
        <authorList>
            <person name="Kawai M."/>
            <person name="Futagami T."/>
            <person name="Toyoda A."/>
            <person name="Takaki Y."/>
            <person name="Nishi S."/>
            <person name="Hori S."/>
            <person name="Arai W."/>
            <person name="Tsubouchi T."/>
            <person name="Morono Y."/>
            <person name="Uchiyama I."/>
            <person name="Ito T."/>
            <person name="Fujiyama A."/>
            <person name="Inagaki F."/>
            <person name="Takami H."/>
        </authorList>
    </citation>
    <scope>NUCLEOTIDE SEQUENCE</scope>
    <source>
        <strain evidence="2">Expedition CK06-06</strain>
    </source>
</reference>
<proteinExistence type="predicted"/>
<dbReference type="EMBL" id="BARW01028664">
    <property type="protein sequence ID" value="GAJ14995.1"/>
    <property type="molecule type" value="Genomic_DNA"/>
</dbReference>
<comment type="caution">
    <text evidence="2">The sequence shown here is derived from an EMBL/GenBank/DDBJ whole genome shotgun (WGS) entry which is preliminary data.</text>
</comment>
<accession>X1VVY2</accession>
<organism evidence="2">
    <name type="scientific">marine sediment metagenome</name>
    <dbReference type="NCBI Taxonomy" id="412755"/>
    <lineage>
        <taxon>unclassified sequences</taxon>
        <taxon>metagenomes</taxon>
        <taxon>ecological metagenomes</taxon>
    </lineage>
</organism>
<keyword evidence="1" id="KW-0812">Transmembrane</keyword>
<evidence type="ECO:0000313" key="2">
    <source>
        <dbReference type="EMBL" id="GAJ14995.1"/>
    </source>
</evidence>
<dbReference type="AlphaFoldDB" id="X1VVY2"/>
<feature type="transmembrane region" description="Helical" evidence="1">
    <location>
        <begin position="6"/>
        <end position="30"/>
    </location>
</feature>
<sequence length="88" mass="9704">AAGFLVILYGVAFLGVVYFGMVIGIVKAVISRKYLGLSILLLIIAYYSAISGPLGFSRYRLPVMPYILILSSVGIYWVGQRFRKPVTI</sequence>